<evidence type="ECO:0000256" key="2">
    <source>
        <dbReference type="ARBA" id="ARBA00023015"/>
    </source>
</evidence>
<keyword evidence="2" id="KW-0805">Transcription regulation</keyword>
<evidence type="ECO:0000313" key="6">
    <source>
        <dbReference type="Proteomes" id="UP001143309"/>
    </source>
</evidence>
<keyword evidence="6" id="KW-1185">Reference proteome</keyword>
<dbReference type="InterPro" id="IPR036390">
    <property type="entry name" value="WH_DNA-bd_sf"/>
</dbReference>
<protein>
    <submittedName>
        <fullName evidence="5">DeoR family transcriptional regulator</fullName>
    </submittedName>
</protein>
<dbReference type="PROSITE" id="PS51000">
    <property type="entry name" value="HTH_DEOR_2"/>
    <property type="match status" value="1"/>
</dbReference>
<evidence type="ECO:0000259" key="4">
    <source>
        <dbReference type="PROSITE" id="PS51000"/>
    </source>
</evidence>
<dbReference type="InterPro" id="IPR001034">
    <property type="entry name" value="DeoR_HTH"/>
</dbReference>
<dbReference type="PRINTS" id="PR00037">
    <property type="entry name" value="HTHLACR"/>
</dbReference>
<organism evidence="5 6">
    <name type="scientific">Methylopila turkensis</name>
    <dbReference type="NCBI Taxonomy" id="1437816"/>
    <lineage>
        <taxon>Bacteria</taxon>
        <taxon>Pseudomonadati</taxon>
        <taxon>Pseudomonadota</taxon>
        <taxon>Alphaproteobacteria</taxon>
        <taxon>Hyphomicrobiales</taxon>
        <taxon>Methylopilaceae</taxon>
        <taxon>Methylopila</taxon>
    </lineage>
</organism>
<keyword evidence="1" id="KW-0678">Repressor</keyword>
<sequence>MPMKAAGERIPVDQTRRQRAILDLVRDEDVTRVIDLAERLSVSGETIRRNVKDLVAEGLLVRRHGAVALAEAMADAPFRRRLRVNAAAKKALAAAVAERVRDGQALMIDTGSTTAYVAQALAQRRRRLTVVTNSIEIARHLVGRHGNRVFMAGGELSTDLAAAVGAEAAAFIRQFRADLAILSIAGVDPAGQFTDFDLDEARIARAMIDGSAERLIVADHSKFGRRAGVTICEPSEIGTLVADEAPPPDVAAWLAGAGVETVIAPRAPAPTET</sequence>
<feature type="domain" description="HTH deoR-type" evidence="4">
    <location>
        <begin position="14"/>
        <end position="69"/>
    </location>
</feature>
<dbReference type="Gene3D" id="3.40.50.1360">
    <property type="match status" value="1"/>
</dbReference>
<evidence type="ECO:0000313" key="5">
    <source>
        <dbReference type="EMBL" id="GLK81356.1"/>
    </source>
</evidence>
<dbReference type="SMART" id="SM01134">
    <property type="entry name" value="DeoRC"/>
    <property type="match status" value="1"/>
</dbReference>
<dbReference type="InterPro" id="IPR037171">
    <property type="entry name" value="NagB/RpiA_transferase-like"/>
</dbReference>
<evidence type="ECO:0000256" key="3">
    <source>
        <dbReference type="ARBA" id="ARBA00023163"/>
    </source>
</evidence>
<dbReference type="InterPro" id="IPR014036">
    <property type="entry name" value="DeoR-like_C"/>
</dbReference>
<dbReference type="AlphaFoldDB" id="A0A9W6N8G5"/>
<dbReference type="Pfam" id="PF08220">
    <property type="entry name" value="HTH_DeoR"/>
    <property type="match status" value="1"/>
</dbReference>
<dbReference type="GO" id="GO:0003700">
    <property type="term" value="F:DNA-binding transcription factor activity"/>
    <property type="evidence" value="ECO:0007669"/>
    <property type="project" value="InterPro"/>
</dbReference>
<reference evidence="5" key="1">
    <citation type="journal article" date="2014" name="Int. J. Syst. Evol. Microbiol.">
        <title>Complete genome sequence of Corynebacterium casei LMG S-19264T (=DSM 44701T), isolated from a smear-ripened cheese.</title>
        <authorList>
            <consortium name="US DOE Joint Genome Institute (JGI-PGF)"/>
            <person name="Walter F."/>
            <person name="Albersmeier A."/>
            <person name="Kalinowski J."/>
            <person name="Ruckert C."/>
        </authorList>
    </citation>
    <scope>NUCLEOTIDE SEQUENCE</scope>
    <source>
        <strain evidence="5">VKM B-2748</strain>
    </source>
</reference>
<proteinExistence type="predicted"/>
<dbReference type="Gene3D" id="1.10.10.10">
    <property type="entry name" value="Winged helix-like DNA-binding domain superfamily/Winged helix DNA-binding domain"/>
    <property type="match status" value="1"/>
</dbReference>
<comment type="caution">
    <text evidence="5">The sequence shown here is derived from an EMBL/GenBank/DDBJ whole genome shotgun (WGS) entry which is preliminary data.</text>
</comment>
<dbReference type="InterPro" id="IPR036388">
    <property type="entry name" value="WH-like_DNA-bd_sf"/>
</dbReference>
<accession>A0A9W6N8G5</accession>
<evidence type="ECO:0000256" key="1">
    <source>
        <dbReference type="ARBA" id="ARBA00022491"/>
    </source>
</evidence>
<gene>
    <name evidence="5" type="ORF">GCM10008174_30970</name>
</gene>
<dbReference type="SUPFAM" id="SSF100950">
    <property type="entry name" value="NagB/RpiA/CoA transferase-like"/>
    <property type="match status" value="1"/>
</dbReference>
<dbReference type="Pfam" id="PF00455">
    <property type="entry name" value="DeoRC"/>
    <property type="match status" value="1"/>
</dbReference>
<dbReference type="SUPFAM" id="SSF46785">
    <property type="entry name" value="Winged helix' DNA-binding domain"/>
    <property type="match status" value="1"/>
</dbReference>
<dbReference type="EMBL" id="BSFL01000003">
    <property type="protein sequence ID" value="GLK81356.1"/>
    <property type="molecule type" value="Genomic_DNA"/>
</dbReference>
<dbReference type="PANTHER" id="PTHR30363:SF4">
    <property type="entry name" value="GLYCEROL-3-PHOSPHATE REGULON REPRESSOR"/>
    <property type="match status" value="1"/>
</dbReference>
<dbReference type="Proteomes" id="UP001143309">
    <property type="component" value="Unassembled WGS sequence"/>
</dbReference>
<dbReference type="RefSeq" id="WP_271201813.1">
    <property type="nucleotide sequence ID" value="NZ_BSFL01000003.1"/>
</dbReference>
<dbReference type="InterPro" id="IPR050313">
    <property type="entry name" value="Carb_Metab_HTH_regulators"/>
</dbReference>
<keyword evidence="3" id="KW-0804">Transcription</keyword>
<reference evidence="5" key="2">
    <citation type="submission" date="2023-01" db="EMBL/GenBank/DDBJ databases">
        <authorList>
            <person name="Sun Q."/>
            <person name="Evtushenko L."/>
        </authorList>
    </citation>
    <scope>NUCLEOTIDE SEQUENCE</scope>
    <source>
        <strain evidence="5">VKM B-2748</strain>
    </source>
</reference>
<name>A0A9W6N8G5_9HYPH</name>
<dbReference type="SMART" id="SM00420">
    <property type="entry name" value="HTH_DEOR"/>
    <property type="match status" value="1"/>
</dbReference>
<dbReference type="PANTHER" id="PTHR30363">
    <property type="entry name" value="HTH-TYPE TRANSCRIPTIONAL REGULATOR SRLR-RELATED"/>
    <property type="match status" value="1"/>
</dbReference>